<dbReference type="EMBL" id="WQNF01000004">
    <property type="protein sequence ID" value="MVT64842.1"/>
    <property type="molecule type" value="Genomic_DNA"/>
</dbReference>
<reference evidence="1 2" key="1">
    <citation type="submission" date="2019-12" db="EMBL/GenBank/DDBJ databases">
        <title>Draft genome sequences Bradyrhizobium cajani AMBPC1010, Bradyrhizobium pachyrhizi AMBPC1040 and Bradyrhizobium yuanmingense ALSPC3051, three plant growth promoting strains isolated from nodules of Cajanus cajan L. in Dominican Republic.</title>
        <authorList>
            <person name="Flores-Felix J.D."/>
            <person name="Araujo J."/>
            <person name="Diaz-Alcantara C."/>
            <person name="Gonzalez-Andres F."/>
            <person name="Velazquez E."/>
        </authorList>
    </citation>
    <scope>NUCLEOTIDE SEQUENCE [LARGE SCALE GENOMIC DNA]</scope>
    <source>
        <strain evidence="1 2">1040</strain>
    </source>
</reference>
<dbReference type="AlphaFoldDB" id="A0A844SN57"/>
<sequence length="198" mass="22256">MRPTQIRRGLAVPSLFVSCKSEIAIPIRQPLLRYALEQAALEPSVRTIRYRTGPDIECPHVSLHGVVLDRVDGNFLLQVFDHRPERSKDELARVRFALECHGLRLLERDAKDIRREPLFSNARAVWSHAKCRVSLPDRLRIAIALEDGPQSIVELEERTRSTCDILAAVCALACEDVVRLNIDVVPLGPRTTVIGSIP</sequence>
<gene>
    <name evidence="1" type="ORF">GPL21_06945</name>
</gene>
<dbReference type="RefSeq" id="WP_157342058.1">
    <property type="nucleotide sequence ID" value="NZ_WQNF01000004.1"/>
</dbReference>
<evidence type="ECO:0000313" key="1">
    <source>
        <dbReference type="EMBL" id="MVT64842.1"/>
    </source>
</evidence>
<comment type="caution">
    <text evidence="1">The sequence shown here is derived from an EMBL/GenBank/DDBJ whole genome shotgun (WGS) entry which is preliminary data.</text>
</comment>
<name>A0A844SN57_9BRAD</name>
<organism evidence="1 2">
    <name type="scientific">Bradyrhizobium pachyrhizi</name>
    <dbReference type="NCBI Taxonomy" id="280333"/>
    <lineage>
        <taxon>Bacteria</taxon>
        <taxon>Pseudomonadati</taxon>
        <taxon>Pseudomonadota</taxon>
        <taxon>Alphaproteobacteria</taxon>
        <taxon>Hyphomicrobiales</taxon>
        <taxon>Nitrobacteraceae</taxon>
        <taxon>Bradyrhizobium</taxon>
    </lineage>
</organism>
<evidence type="ECO:0000313" key="2">
    <source>
        <dbReference type="Proteomes" id="UP000436468"/>
    </source>
</evidence>
<proteinExistence type="predicted"/>
<protein>
    <recommendedName>
        <fullName evidence="3">TnsA endonuclease N-terminal domain-containing protein</fullName>
    </recommendedName>
</protein>
<accession>A0A844SN57</accession>
<keyword evidence="2" id="KW-1185">Reference proteome</keyword>
<evidence type="ECO:0008006" key="3">
    <source>
        <dbReference type="Google" id="ProtNLM"/>
    </source>
</evidence>
<dbReference type="Proteomes" id="UP000436468">
    <property type="component" value="Unassembled WGS sequence"/>
</dbReference>
<dbReference type="PROSITE" id="PS51257">
    <property type="entry name" value="PROKAR_LIPOPROTEIN"/>
    <property type="match status" value="1"/>
</dbReference>